<dbReference type="EMBL" id="JAINUG010000044">
    <property type="protein sequence ID" value="KAJ8406204.1"/>
    <property type="molecule type" value="Genomic_DNA"/>
</dbReference>
<protein>
    <submittedName>
        <fullName evidence="1">Uncharacterized protein</fullName>
    </submittedName>
</protein>
<evidence type="ECO:0000313" key="2">
    <source>
        <dbReference type="Proteomes" id="UP001221898"/>
    </source>
</evidence>
<gene>
    <name evidence="1" type="ORF">AAFF_G00304350</name>
</gene>
<comment type="caution">
    <text evidence="1">The sequence shown here is derived from an EMBL/GenBank/DDBJ whole genome shotgun (WGS) entry which is preliminary data.</text>
</comment>
<dbReference type="AlphaFoldDB" id="A0AAD7SP79"/>
<name>A0AAD7SP79_9TELE</name>
<proteinExistence type="predicted"/>
<dbReference type="Proteomes" id="UP001221898">
    <property type="component" value="Unassembled WGS sequence"/>
</dbReference>
<organism evidence="1 2">
    <name type="scientific">Aldrovandia affinis</name>
    <dbReference type="NCBI Taxonomy" id="143900"/>
    <lineage>
        <taxon>Eukaryota</taxon>
        <taxon>Metazoa</taxon>
        <taxon>Chordata</taxon>
        <taxon>Craniata</taxon>
        <taxon>Vertebrata</taxon>
        <taxon>Euteleostomi</taxon>
        <taxon>Actinopterygii</taxon>
        <taxon>Neopterygii</taxon>
        <taxon>Teleostei</taxon>
        <taxon>Notacanthiformes</taxon>
        <taxon>Halosauridae</taxon>
        <taxon>Aldrovandia</taxon>
    </lineage>
</organism>
<sequence>MCLLTPWAVLRLGRSAHTGARPGATPQKRTAWTSAPVSCLSHGSLPWQAAVSNYSTLRAKNEELRNYNCDAAPFPRYPGQTGPGPEAAGCATDRRPAPLARSTTELLDFSRTQVHSCLKIGIF</sequence>
<accession>A0AAD7SP79</accession>
<keyword evidence="2" id="KW-1185">Reference proteome</keyword>
<reference evidence="1" key="1">
    <citation type="journal article" date="2023" name="Science">
        <title>Genome structures resolve the early diversification of teleost fishes.</title>
        <authorList>
            <person name="Parey E."/>
            <person name="Louis A."/>
            <person name="Montfort J."/>
            <person name="Bouchez O."/>
            <person name="Roques C."/>
            <person name="Iampietro C."/>
            <person name="Lluch J."/>
            <person name="Castinel A."/>
            <person name="Donnadieu C."/>
            <person name="Desvignes T."/>
            <person name="Floi Bucao C."/>
            <person name="Jouanno E."/>
            <person name="Wen M."/>
            <person name="Mejri S."/>
            <person name="Dirks R."/>
            <person name="Jansen H."/>
            <person name="Henkel C."/>
            <person name="Chen W.J."/>
            <person name="Zahm M."/>
            <person name="Cabau C."/>
            <person name="Klopp C."/>
            <person name="Thompson A.W."/>
            <person name="Robinson-Rechavi M."/>
            <person name="Braasch I."/>
            <person name="Lecointre G."/>
            <person name="Bobe J."/>
            <person name="Postlethwait J.H."/>
            <person name="Berthelot C."/>
            <person name="Roest Crollius H."/>
            <person name="Guiguen Y."/>
        </authorList>
    </citation>
    <scope>NUCLEOTIDE SEQUENCE</scope>
    <source>
        <strain evidence="1">NC1722</strain>
    </source>
</reference>
<evidence type="ECO:0000313" key="1">
    <source>
        <dbReference type="EMBL" id="KAJ8406204.1"/>
    </source>
</evidence>